<dbReference type="STRING" id="670482.SAMN04488542_103238"/>
<proteinExistence type="predicted"/>
<dbReference type="EMBL" id="FNBG01000003">
    <property type="protein sequence ID" value="SDE92738.1"/>
    <property type="molecule type" value="Genomic_DNA"/>
</dbReference>
<keyword evidence="3" id="KW-1185">Reference proteome</keyword>
<protein>
    <submittedName>
        <fullName evidence="2">Phosphotransferase enzyme family protein</fullName>
    </submittedName>
</protein>
<accession>A0A1G7GX50</accession>
<dbReference type="SUPFAM" id="SSF56112">
    <property type="entry name" value="Protein kinase-like (PK-like)"/>
    <property type="match status" value="1"/>
</dbReference>
<reference evidence="2 3" key="1">
    <citation type="submission" date="2016-10" db="EMBL/GenBank/DDBJ databases">
        <authorList>
            <person name="de Groot N.N."/>
        </authorList>
    </citation>
    <scope>NUCLEOTIDE SEQUENCE [LARGE SCALE GENOMIC DNA]</scope>
    <source>
        <strain evidence="2 3">DSM 28129</strain>
    </source>
</reference>
<dbReference type="GO" id="GO:0016740">
    <property type="term" value="F:transferase activity"/>
    <property type="evidence" value="ECO:0007669"/>
    <property type="project" value="UniProtKB-KW"/>
</dbReference>
<dbReference type="RefSeq" id="WP_091227265.1">
    <property type="nucleotide sequence ID" value="NZ_FNBG01000003.1"/>
</dbReference>
<dbReference type="OrthoDB" id="9800774at2"/>
<dbReference type="InterPro" id="IPR011009">
    <property type="entry name" value="Kinase-like_dom_sf"/>
</dbReference>
<keyword evidence="2" id="KW-0808">Transferase</keyword>
<dbReference type="Gene3D" id="3.90.1200.10">
    <property type="match status" value="1"/>
</dbReference>
<dbReference type="Pfam" id="PF01636">
    <property type="entry name" value="APH"/>
    <property type="match status" value="1"/>
</dbReference>
<evidence type="ECO:0000313" key="3">
    <source>
        <dbReference type="Proteomes" id="UP000198972"/>
    </source>
</evidence>
<dbReference type="AlphaFoldDB" id="A0A1G7GX50"/>
<evidence type="ECO:0000313" key="2">
    <source>
        <dbReference type="EMBL" id="SDE92738.1"/>
    </source>
</evidence>
<gene>
    <name evidence="2" type="ORF">SAMN04488542_103238</name>
</gene>
<name>A0A1G7GX50_9BACL</name>
<dbReference type="InterPro" id="IPR002575">
    <property type="entry name" value="Aminoglycoside_PTrfase"/>
</dbReference>
<feature type="domain" description="Aminoglycoside phosphotransferase" evidence="1">
    <location>
        <begin position="124"/>
        <end position="191"/>
    </location>
</feature>
<sequence>MKIGELLGIGNTARVYRWGKTEVIKLFYDQNYAVMEAKNAELINSLMLRAPKYGGLVDYEGKKGLIYERIDGPTMLWNIEPSEESMFYNARLMANLQYEIHQVKNKLLPNLKPEITHKINHSQEISNHDKQIITYILASLPDGNSICHYDFHPDNIIMSPNGPIIIDWLNLLVGNPEADVTRTSMMIQSDSLPPNAPGWLMHRESRELFNKEYVSEYIRLTGMNDEFLEEWMIPTLAVRIDEMQGEYRQEIIDKLQTRLKKQDGVDERN</sequence>
<dbReference type="Proteomes" id="UP000198972">
    <property type="component" value="Unassembled WGS sequence"/>
</dbReference>
<organism evidence="2 3">
    <name type="scientific">Fontibacillus panacisegetis</name>
    <dbReference type="NCBI Taxonomy" id="670482"/>
    <lineage>
        <taxon>Bacteria</taxon>
        <taxon>Bacillati</taxon>
        <taxon>Bacillota</taxon>
        <taxon>Bacilli</taxon>
        <taxon>Bacillales</taxon>
        <taxon>Paenibacillaceae</taxon>
        <taxon>Fontibacillus</taxon>
    </lineage>
</organism>
<evidence type="ECO:0000259" key="1">
    <source>
        <dbReference type="Pfam" id="PF01636"/>
    </source>
</evidence>